<feature type="compositionally biased region" description="Basic and acidic residues" evidence="2">
    <location>
        <begin position="84"/>
        <end position="100"/>
    </location>
</feature>
<feature type="region of interest" description="Disordered" evidence="2">
    <location>
        <begin position="1"/>
        <end position="458"/>
    </location>
</feature>
<comment type="caution">
    <text evidence="3">The sequence shown here is derived from an EMBL/GenBank/DDBJ whole genome shotgun (WGS) entry which is preliminary data.</text>
</comment>
<feature type="compositionally biased region" description="Polar residues" evidence="2">
    <location>
        <begin position="427"/>
        <end position="437"/>
    </location>
</feature>
<feature type="compositionally biased region" description="Polar residues" evidence="2">
    <location>
        <begin position="68"/>
        <end position="83"/>
    </location>
</feature>
<dbReference type="AlphaFoldDB" id="A0AAW0EAA5"/>
<name>A0AAW0EAA5_9AGAR</name>
<feature type="compositionally biased region" description="Low complexity" evidence="2">
    <location>
        <begin position="734"/>
        <end position="750"/>
    </location>
</feature>
<feature type="compositionally biased region" description="Pro residues" evidence="2">
    <location>
        <begin position="687"/>
        <end position="700"/>
    </location>
</feature>
<feature type="compositionally biased region" description="Low complexity" evidence="2">
    <location>
        <begin position="646"/>
        <end position="671"/>
    </location>
</feature>
<evidence type="ECO:0000313" key="3">
    <source>
        <dbReference type="EMBL" id="KAK7061326.1"/>
    </source>
</evidence>
<feature type="compositionally biased region" description="Pro residues" evidence="2">
    <location>
        <begin position="353"/>
        <end position="362"/>
    </location>
</feature>
<accession>A0AAW0EAA5</accession>
<evidence type="ECO:0000256" key="2">
    <source>
        <dbReference type="SAM" id="MobiDB-lite"/>
    </source>
</evidence>
<dbReference type="Proteomes" id="UP001362999">
    <property type="component" value="Unassembled WGS sequence"/>
</dbReference>
<evidence type="ECO:0000256" key="1">
    <source>
        <dbReference type="SAM" id="Coils"/>
    </source>
</evidence>
<feature type="compositionally biased region" description="Low complexity" evidence="2">
    <location>
        <begin position="124"/>
        <end position="141"/>
    </location>
</feature>
<feature type="compositionally biased region" description="Low complexity" evidence="2">
    <location>
        <begin position="260"/>
        <end position="272"/>
    </location>
</feature>
<proteinExistence type="predicted"/>
<reference evidence="3 4" key="1">
    <citation type="journal article" date="2024" name="J Genomics">
        <title>Draft genome sequencing and assembly of Favolaschia claudopus CIRM-BRFM 2984 isolated from oak limbs.</title>
        <authorList>
            <person name="Navarro D."/>
            <person name="Drula E."/>
            <person name="Chaduli D."/>
            <person name="Cazenave R."/>
            <person name="Ahrendt S."/>
            <person name="Wang J."/>
            <person name="Lipzen A."/>
            <person name="Daum C."/>
            <person name="Barry K."/>
            <person name="Grigoriev I.V."/>
            <person name="Favel A."/>
            <person name="Rosso M.N."/>
            <person name="Martin F."/>
        </authorList>
    </citation>
    <scope>NUCLEOTIDE SEQUENCE [LARGE SCALE GENOMIC DNA]</scope>
    <source>
        <strain evidence="3 4">CIRM-BRFM 2984</strain>
    </source>
</reference>
<feature type="compositionally biased region" description="Polar residues" evidence="2">
    <location>
        <begin position="605"/>
        <end position="618"/>
    </location>
</feature>
<feature type="compositionally biased region" description="Polar residues" evidence="2">
    <location>
        <begin position="197"/>
        <end position="206"/>
    </location>
</feature>
<feature type="compositionally biased region" description="Polar residues" evidence="2">
    <location>
        <begin position="222"/>
        <end position="242"/>
    </location>
</feature>
<feature type="compositionally biased region" description="Polar residues" evidence="2">
    <location>
        <begin position="175"/>
        <end position="189"/>
    </location>
</feature>
<feature type="compositionally biased region" description="Low complexity" evidence="2">
    <location>
        <begin position="398"/>
        <end position="412"/>
    </location>
</feature>
<organism evidence="3 4">
    <name type="scientific">Favolaschia claudopus</name>
    <dbReference type="NCBI Taxonomy" id="2862362"/>
    <lineage>
        <taxon>Eukaryota</taxon>
        <taxon>Fungi</taxon>
        <taxon>Dikarya</taxon>
        <taxon>Basidiomycota</taxon>
        <taxon>Agaricomycotina</taxon>
        <taxon>Agaricomycetes</taxon>
        <taxon>Agaricomycetidae</taxon>
        <taxon>Agaricales</taxon>
        <taxon>Marasmiineae</taxon>
        <taxon>Mycenaceae</taxon>
        <taxon>Favolaschia</taxon>
    </lineage>
</organism>
<feature type="compositionally biased region" description="Low complexity" evidence="2">
    <location>
        <begin position="572"/>
        <end position="582"/>
    </location>
</feature>
<keyword evidence="4" id="KW-1185">Reference proteome</keyword>
<sequence>MASPSKPRLNTKSSDLADFLRTSSRATDSDEQGPTSLAFLSDREPESPARKRSSRIPFLGRQRKKSTQSDASASSVAGPSGRQSETDVRHSSVSRKDSRPDIPTVPPLDDNHERPLPALPIEPPAASSSSSSPSLGSKLAARFAPSRQKLFNISPRKPIRPPAHEPPSEVLPTPRSLSRAASVNSAGTSSDHRSVTPRPSQPTITVSLPPDQLDGYEGMFTLPNSRASISDPQLTPTPSNSPLHFPKSEVDPAVKRRSSRSAASEKSSSRASRTSRKHVGAVFRQGEVDSTDAEDSEAVMSDTPKPSPPMSNGPTPTAEKRRTLPILPYNFSGEKASPRSIMKSAHDHAHRPPAFPPPPTNPPSSALPVIPPSLSRNGSPTLGVAAPRQRAQTLTFVPNSSAASSPSPASPLATPPPSRRITKSIGDASSRTGSSPPSKKAVVDDKSGKENFDMEKASPDQLRQALKLRNQQFDELASYLLKITEAHVAEKQSLLKKVASLEQEAGRLKNEIKGLTWLVTNNARPGSGGSTGAHIENAMTSNAALEIIDPSSDLEVSSPGFEDSGAESHPTSGGDDSSMWGSGTSGGESSPPPPSRIKKAKRNPTLMSNLYQTSFSSKSARKEAPADSGIPTPSMPYRSSPNAKRSSVSSFGTGTSPSSSTSSLSLGTVTPATTVTSLSSLGAIPESAPPPATPPPPLPLPKSQHPVVAAAILATENQRAKEERRASKNANRVSASVTTPASATAAAYAANLKRGRPPSIAQVLSQGPQGRERTRSYASGSASS</sequence>
<feature type="coiled-coil region" evidence="1">
    <location>
        <begin position="484"/>
        <end position="518"/>
    </location>
</feature>
<feature type="compositionally biased region" description="Basic and acidic residues" evidence="2">
    <location>
        <begin position="441"/>
        <end position="458"/>
    </location>
</feature>
<dbReference type="EMBL" id="JAWWNJ010000002">
    <property type="protein sequence ID" value="KAK7061326.1"/>
    <property type="molecule type" value="Genomic_DNA"/>
</dbReference>
<protein>
    <submittedName>
        <fullName evidence="3">Uncharacterized protein</fullName>
    </submittedName>
</protein>
<keyword evidence="1" id="KW-0175">Coiled coil</keyword>
<evidence type="ECO:0000313" key="4">
    <source>
        <dbReference type="Proteomes" id="UP001362999"/>
    </source>
</evidence>
<gene>
    <name evidence="3" type="ORF">R3P38DRAFT_2757814</name>
</gene>
<feature type="region of interest" description="Disordered" evidence="2">
    <location>
        <begin position="717"/>
        <end position="784"/>
    </location>
</feature>
<feature type="region of interest" description="Disordered" evidence="2">
    <location>
        <begin position="553"/>
        <end position="703"/>
    </location>
</feature>